<proteinExistence type="predicted"/>
<dbReference type="AlphaFoldDB" id="A0A427YLS9"/>
<evidence type="ECO:0000313" key="3">
    <source>
        <dbReference type="Proteomes" id="UP000279259"/>
    </source>
</evidence>
<feature type="region of interest" description="Disordered" evidence="1">
    <location>
        <begin position="13"/>
        <end position="34"/>
    </location>
</feature>
<organism evidence="2 3">
    <name type="scientific">Saitozyma podzolica</name>
    <dbReference type="NCBI Taxonomy" id="1890683"/>
    <lineage>
        <taxon>Eukaryota</taxon>
        <taxon>Fungi</taxon>
        <taxon>Dikarya</taxon>
        <taxon>Basidiomycota</taxon>
        <taxon>Agaricomycotina</taxon>
        <taxon>Tremellomycetes</taxon>
        <taxon>Tremellales</taxon>
        <taxon>Trimorphomycetaceae</taxon>
        <taxon>Saitozyma</taxon>
    </lineage>
</organism>
<dbReference type="OrthoDB" id="2571873at2759"/>
<name>A0A427YLS9_9TREE</name>
<dbReference type="Proteomes" id="UP000279259">
    <property type="component" value="Unassembled WGS sequence"/>
</dbReference>
<accession>A0A427YLS9</accession>
<evidence type="ECO:0000256" key="1">
    <source>
        <dbReference type="SAM" id="MobiDB-lite"/>
    </source>
</evidence>
<reference evidence="2 3" key="1">
    <citation type="submission" date="2018-11" db="EMBL/GenBank/DDBJ databases">
        <title>Genome sequence of Saitozyma podzolica DSM 27192.</title>
        <authorList>
            <person name="Aliyu H."/>
            <person name="Gorte O."/>
            <person name="Ochsenreither K."/>
        </authorList>
    </citation>
    <scope>NUCLEOTIDE SEQUENCE [LARGE SCALE GENOMIC DNA]</scope>
    <source>
        <strain evidence="2 3">DSM 27192</strain>
    </source>
</reference>
<gene>
    <name evidence="2" type="ORF">EHS25_009416</name>
</gene>
<comment type="caution">
    <text evidence="2">The sequence shown here is derived from an EMBL/GenBank/DDBJ whole genome shotgun (WGS) entry which is preliminary data.</text>
</comment>
<feature type="region of interest" description="Disordered" evidence="1">
    <location>
        <begin position="316"/>
        <end position="336"/>
    </location>
</feature>
<evidence type="ECO:0000313" key="2">
    <source>
        <dbReference type="EMBL" id="RSH92045.1"/>
    </source>
</evidence>
<protein>
    <submittedName>
        <fullName evidence="2">Uncharacterized protein</fullName>
    </submittedName>
</protein>
<sequence>MAAALTLKPSHPALLTQIPTPPATPTSPITTSRSYPVVPQSGPVVDYALLRSHHAYSLRYVIAKLRWEQANNDYIRGEDAWLNHNRMIAKLETELRDCEEARKGLDKFPDFCFAPIAFPKPHGPLSKEQFEAEKKRTANKEKELDAQLEKQFPFIKKLFIGPMTKQQARNDKLLREQLKEGDFEDLDALLPSENLRMAMRGNKVAGAEKEQKPKDKRPYEAIRLEKEKAKIDAMLGTSPAPPKKVTPAPKIGPVTREEYIASLPVEGPKNKGDALLPVQREQRHAILTFLRRPWPAFDEEAAGLMEKLGRLAVKRLNDEVKKHDKASRDGEAKKEA</sequence>
<dbReference type="EMBL" id="RSCD01000007">
    <property type="protein sequence ID" value="RSH92045.1"/>
    <property type="molecule type" value="Genomic_DNA"/>
</dbReference>
<keyword evidence="3" id="KW-1185">Reference proteome</keyword>